<reference evidence="1 2" key="1">
    <citation type="submission" date="2019-08" db="EMBL/GenBank/DDBJ databases">
        <title>Whole genome of Aphis craccivora.</title>
        <authorList>
            <person name="Voronova N.V."/>
            <person name="Shulinski R.S."/>
            <person name="Bandarenka Y.V."/>
            <person name="Zhorov D.G."/>
            <person name="Warner D."/>
        </authorList>
    </citation>
    <scope>NUCLEOTIDE SEQUENCE [LARGE SCALE GENOMIC DNA]</scope>
    <source>
        <strain evidence="1">180601</strain>
        <tissue evidence="1">Whole Body</tissue>
    </source>
</reference>
<evidence type="ECO:0008006" key="3">
    <source>
        <dbReference type="Google" id="ProtNLM"/>
    </source>
</evidence>
<keyword evidence="2" id="KW-1185">Reference proteome</keyword>
<dbReference type="EMBL" id="VUJU01006407">
    <property type="protein sequence ID" value="KAF0748606.1"/>
    <property type="molecule type" value="Genomic_DNA"/>
</dbReference>
<name>A0A6G0Y429_APHCR</name>
<protein>
    <recommendedName>
        <fullName evidence="3">MULE domain-containing protein</fullName>
    </recommendedName>
</protein>
<dbReference type="OrthoDB" id="6599116at2759"/>
<comment type="caution">
    <text evidence="1">The sequence shown here is derived from an EMBL/GenBank/DDBJ whole genome shotgun (WGS) entry which is preliminary data.</text>
</comment>
<dbReference type="AlphaFoldDB" id="A0A6G0Y429"/>
<evidence type="ECO:0000313" key="2">
    <source>
        <dbReference type="Proteomes" id="UP000478052"/>
    </source>
</evidence>
<proteinExistence type="predicted"/>
<accession>A0A6G0Y429</accession>
<evidence type="ECO:0000313" key="1">
    <source>
        <dbReference type="EMBL" id="KAF0748606.1"/>
    </source>
</evidence>
<organism evidence="1 2">
    <name type="scientific">Aphis craccivora</name>
    <name type="common">Cowpea aphid</name>
    <dbReference type="NCBI Taxonomy" id="307492"/>
    <lineage>
        <taxon>Eukaryota</taxon>
        <taxon>Metazoa</taxon>
        <taxon>Ecdysozoa</taxon>
        <taxon>Arthropoda</taxon>
        <taxon>Hexapoda</taxon>
        <taxon>Insecta</taxon>
        <taxon>Pterygota</taxon>
        <taxon>Neoptera</taxon>
        <taxon>Paraneoptera</taxon>
        <taxon>Hemiptera</taxon>
        <taxon>Sternorrhyncha</taxon>
        <taxon>Aphidomorpha</taxon>
        <taxon>Aphidoidea</taxon>
        <taxon>Aphididae</taxon>
        <taxon>Aphidini</taxon>
        <taxon>Aphis</taxon>
        <taxon>Aphis</taxon>
    </lineage>
</organism>
<gene>
    <name evidence="1" type="ORF">FWK35_00023566</name>
</gene>
<dbReference type="Proteomes" id="UP000478052">
    <property type="component" value="Unassembled WGS sequence"/>
</dbReference>
<sequence>MTVKECYSQTFTHILNECNKRNFNFIPEIVYADFEVAIHTALLTVWPQINIKGCRFHQGQNWWRKIQNVGLSSDYKKNTTLGKYLKKFFGLPFLPPNEVENCFTNDLLSIQPDDERLQIFTEYLFNNYIHPDAKFPPRLWSEFKPSTIRTTNACESFHSHFNSISPEGKRRNCIISKEEFVKEKMTEKILKKINFYEFMDDDDNDERFPKSDPTRTVGYFTRDPTHTVGYFTRDPISEQSELWDPTSMGHNAFNDDNHGWVVKGGRGSRDSCDRRLRVSIFSNPAG</sequence>